<accession>A0A934UJJ5</accession>
<keyword evidence="3 7" id="KW-0479">Metal-binding</keyword>
<keyword evidence="4" id="KW-0560">Oxidoreductase</keyword>
<keyword evidence="10" id="KW-1185">Reference proteome</keyword>
<dbReference type="InterPro" id="IPR019774">
    <property type="entry name" value="Aromatic-AA_hydroxylase_C"/>
</dbReference>
<gene>
    <name evidence="9" type="ORF">I5M07_08920</name>
</gene>
<dbReference type="EMBL" id="JAEHFV010000003">
    <property type="protein sequence ID" value="MBK0369962.1"/>
    <property type="molecule type" value="Genomic_DNA"/>
</dbReference>
<evidence type="ECO:0000256" key="4">
    <source>
        <dbReference type="ARBA" id="ARBA00023002"/>
    </source>
</evidence>
<dbReference type="SUPFAM" id="SSF56534">
    <property type="entry name" value="Aromatic aminoacid monoxygenases, catalytic and oligomerization domains"/>
    <property type="match status" value="1"/>
</dbReference>
<dbReference type="AlphaFoldDB" id="A0A934UJJ5"/>
<dbReference type="Gene3D" id="1.20.58.690">
    <property type="match status" value="1"/>
</dbReference>
<dbReference type="PANTHER" id="PTHR11473">
    <property type="entry name" value="AROMATIC AMINO ACID HYDROXYLASE"/>
    <property type="match status" value="1"/>
</dbReference>
<dbReference type="Gene3D" id="1.10.800.10">
    <property type="entry name" value="Aromatic amino acid hydroxylase"/>
    <property type="match status" value="1"/>
</dbReference>
<keyword evidence="6" id="KW-0503">Monooxygenase</keyword>
<evidence type="ECO:0000256" key="7">
    <source>
        <dbReference type="PIRSR" id="PIRSR601273-2"/>
    </source>
</evidence>
<feature type="binding site" evidence="7">
    <location>
        <position position="221"/>
    </location>
    <ligand>
        <name>Fe cation</name>
        <dbReference type="ChEBI" id="CHEBI:24875"/>
    </ligand>
</feature>
<dbReference type="InterPro" id="IPR001273">
    <property type="entry name" value="ArAA_hydroxylase"/>
</dbReference>
<dbReference type="Pfam" id="PF00351">
    <property type="entry name" value="Biopterin_H"/>
    <property type="match status" value="2"/>
</dbReference>
<evidence type="ECO:0000256" key="2">
    <source>
        <dbReference type="ARBA" id="ARBA00009712"/>
    </source>
</evidence>
<protein>
    <submittedName>
        <fullName evidence="9">Aromatic amino acid hydroxylase</fullName>
    </submittedName>
</protein>
<proteinExistence type="inferred from homology"/>
<comment type="similarity">
    <text evidence="2">Belongs to the biopterin-dependent aromatic amino acid hydroxylase family.</text>
</comment>
<evidence type="ECO:0000256" key="5">
    <source>
        <dbReference type="ARBA" id="ARBA00023004"/>
    </source>
</evidence>
<dbReference type="InterPro" id="IPR036329">
    <property type="entry name" value="Aro-AA_hydroxylase_C_sf"/>
</dbReference>
<reference evidence="9" key="1">
    <citation type="submission" date="2020-12" db="EMBL/GenBank/DDBJ databases">
        <title>Bacterial novel species Flavobacterium sp. SE-1-e isolated from soil.</title>
        <authorList>
            <person name="Jung H.-Y."/>
        </authorList>
    </citation>
    <scope>NUCLEOTIDE SEQUENCE</scope>
    <source>
        <strain evidence="9">SE-1-e</strain>
    </source>
</reference>
<dbReference type="GO" id="GO:0005506">
    <property type="term" value="F:iron ion binding"/>
    <property type="evidence" value="ECO:0007669"/>
    <property type="project" value="InterPro"/>
</dbReference>
<feature type="domain" description="Biopterin-dependent aromatic amino acid hydroxylase family profile" evidence="8">
    <location>
        <begin position="1"/>
        <end position="342"/>
    </location>
</feature>
<evidence type="ECO:0000313" key="10">
    <source>
        <dbReference type="Proteomes" id="UP000609172"/>
    </source>
</evidence>
<dbReference type="PANTHER" id="PTHR11473:SF24">
    <property type="entry name" value="PHENYLALANINE-4-HYDROXYLASE"/>
    <property type="match status" value="1"/>
</dbReference>
<evidence type="ECO:0000313" key="9">
    <source>
        <dbReference type="EMBL" id="MBK0369962.1"/>
    </source>
</evidence>
<dbReference type="GO" id="GO:0016714">
    <property type="term" value="F:oxidoreductase activity, acting on paired donors, with incorporation or reduction of molecular oxygen, reduced pteridine as one donor, and incorporation of one atom of oxygen"/>
    <property type="evidence" value="ECO:0007669"/>
    <property type="project" value="InterPro"/>
</dbReference>
<dbReference type="NCBIfam" id="NF010657">
    <property type="entry name" value="PRK14056.1"/>
    <property type="match status" value="1"/>
</dbReference>
<feature type="binding site" evidence="7">
    <location>
        <position position="136"/>
    </location>
    <ligand>
        <name>Fe cation</name>
        <dbReference type="ChEBI" id="CHEBI:24875"/>
    </ligand>
</feature>
<evidence type="ECO:0000259" key="8">
    <source>
        <dbReference type="PROSITE" id="PS51410"/>
    </source>
</evidence>
<dbReference type="Proteomes" id="UP000609172">
    <property type="component" value="Unassembled WGS sequence"/>
</dbReference>
<comment type="caution">
    <text evidence="9">The sequence shown here is derived from an EMBL/GenBank/DDBJ whole genome shotgun (WGS) entry which is preliminary data.</text>
</comment>
<dbReference type="RefSeq" id="WP_200105995.1">
    <property type="nucleotide sequence ID" value="NZ_JAEHFV010000003.1"/>
</dbReference>
<evidence type="ECO:0000256" key="6">
    <source>
        <dbReference type="ARBA" id="ARBA00023033"/>
    </source>
</evidence>
<dbReference type="InterPro" id="IPR036951">
    <property type="entry name" value="ArAA_hydroxylase_sf"/>
</dbReference>
<dbReference type="PROSITE" id="PS51410">
    <property type="entry name" value="BH4_AAA_HYDROXYL_2"/>
    <property type="match status" value="1"/>
</dbReference>
<comment type="cofactor">
    <cofactor evidence="1 7">
        <name>Fe(2+)</name>
        <dbReference type="ChEBI" id="CHEBI:29033"/>
    </cofactor>
</comment>
<name>A0A934UJJ5_9FLAO</name>
<organism evidence="9 10">
    <name type="scientific">Flavobacterium agrisoli</name>
    <dbReference type="NCBI Taxonomy" id="2793066"/>
    <lineage>
        <taxon>Bacteria</taxon>
        <taxon>Pseudomonadati</taxon>
        <taxon>Bacteroidota</taxon>
        <taxon>Flavobacteriia</taxon>
        <taxon>Flavobacteriales</taxon>
        <taxon>Flavobacteriaceae</taxon>
        <taxon>Flavobacterium</taxon>
    </lineage>
</organism>
<keyword evidence="5 7" id="KW-0408">Iron</keyword>
<dbReference type="CDD" id="cd00361">
    <property type="entry name" value="arom_aa_hydroxylase"/>
    <property type="match status" value="1"/>
</dbReference>
<evidence type="ECO:0000256" key="3">
    <source>
        <dbReference type="ARBA" id="ARBA00022723"/>
    </source>
</evidence>
<feature type="binding site" evidence="7">
    <location>
        <position position="131"/>
    </location>
    <ligand>
        <name>Fe cation</name>
        <dbReference type="ChEBI" id="CHEBI:24875"/>
    </ligand>
</feature>
<sequence>MEPTIETNPLLDRLPQHLKQFIKPQVYSDYTPINHAVWRYVMRKNVAYLAQVAHHSYQEGLRKTGIEIDRIPSMYGMNRILADIGWAAVAVDGFIPPNAFMEFQAYNVLVIASDIRQLEHIEYTPAPDIIHESAGHAPIIANPEYAEYLRRFGEIGSKAISSKKDYEIYEAIRWLSIVKEAENTSPEIIAEAAKKVEELQNDTNSLSEMAQIRNLHWWTVEYGLIGTLENPKIYGAGLLSSIGESAHCMTNAVAKIPYDISAAQQSFDITQLQPQLYVTPTFAHLSLILEEFANKMALRTGGFSGVQKLIDSGALGTIELSTGLQISGVFTNVLAEYGKPIYIQTTGKTALSYREKELVGHGTGAHKEGFGSPIGKLKGFNLAIEDMSPMDLNAYKIVENETVCLEFEGNITVKGEIITGKRNLHGEIILISFKNCTVKHNDTILFAPEWGIYDMAVGKKVVSAFSGPADNTSFDLMEQLPSSKTIKADFDLHRKKVETLYQQVRDIRENRDMKTNLKTIFTELQQLDPKDWLLAVEIFELAFLQKDFELVAELKLYLEKLQNQRPEVAHLISYGIALVDSNVANNPL</sequence>
<evidence type="ECO:0000256" key="1">
    <source>
        <dbReference type="ARBA" id="ARBA00001954"/>
    </source>
</evidence>
<dbReference type="GO" id="GO:0009072">
    <property type="term" value="P:aromatic amino acid metabolic process"/>
    <property type="evidence" value="ECO:0007669"/>
    <property type="project" value="InterPro"/>
</dbReference>